<keyword evidence="1" id="KW-0732">Signal</keyword>
<name>A0A2L1GQX1_9BACT</name>
<protein>
    <recommendedName>
        <fullName evidence="4">DUF4881 domain-containing protein</fullName>
    </recommendedName>
</protein>
<dbReference type="OrthoDB" id="5431571at2"/>
<proteinExistence type="predicted"/>
<keyword evidence="3" id="KW-1185">Reference proteome</keyword>
<evidence type="ECO:0000313" key="3">
    <source>
        <dbReference type="Proteomes" id="UP000239867"/>
    </source>
</evidence>
<feature type="signal peptide" evidence="1">
    <location>
        <begin position="1"/>
        <end position="21"/>
    </location>
</feature>
<accession>A0A2L1GQX1</accession>
<dbReference type="KEGG" id="deo:CAY53_11520"/>
<sequence>MNMKPVLLIAAAALMLGVAGCDTSKYGQVEQGKVIAFDKDAQIVTVVHDTNIDPSNPKYDKMPPVVFKLPANPKEIGPLPKVGQRLQLNLEEKKLEIYDAQKQTLVYIDIPDADVQKDIGKEHALVKDQSFPKIDSEKGTITVYSGRLKALCTFGIPAGYENYPPETWTTGDEVRIYFKPESGQAGTRESPFQARRFMNITQTNIYKK</sequence>
<dbReference type="PROSITE" id="PS51257">
    <property type="entry name" value="PROKAR_LIPOPROTEIN"/>
    <property type="match status" value="1"/>
</dbReference>
<evidence type="ECO:0000256" key="1">
    <source>
        <dbReference type="SAM" id="SignalP"/>
    </source>
</evidence>
<feature type="chain" id="PRO_5014597434" description="DUF4881 domain-containing protein" evidence="1">
    <location>
        <begin position="22"/>
        <end position="208"/>
    </location>
</feature>
<gene>
    <name evidence="2" type="ORF">CAY53_11520</name>
</gene>
<reference evidence="2" key="1">
    <citation type="submission" date="2017-05" db="EMBL/GenBank/DDBJ databases">
        <authorList>
            <person name="Song R."/>
            <person name="Chenine A.L."/>
            <person name="Ruprecht R.M."/>
        </authorList>
    </citation>
    <scope>NUCLEOTIDE SEQUENCE</scope>
    <source>
        <strain evidence="2">ORNL</strain>
    </source>
</reference>
<dbReference type="RefSeq" id="WP_104937229.1">
    <property type="nucleotide sequence ID" value="NZ_CP021255.1"/>
</dbReference>
<dbReference type="InterPro" id="IPR032621">
    <property type="entry name" value="DUF4881"/>
</dbReference>
<dbReference type="AlphaFoldDB" id="A0A2L1GQX1"/>
<dbReference type="Proteomes" id="UP000239867">
    <property type="component" value="Chromosome"/>
</dbReference>
<evidence type="ECO:0008006" key="4">
    <source>
        <dbReference type="Google" id="ProtNLM"/>
    </source>
</evidence>
<reference evidence="2" key="2">
    <citation type="journal article" date="2018" name="MBio">
        <title>Insights into the evolution of host association through the isolation and characterization of a novel human periodontal pathobiont, Desulfobulbus oralis.</title>
        <authorList>
            <person name="Cross K.L."/>
            <person name="Chirania P."/>
            <person name="Xiong W."/>
            <person name="Beall C.J."/>
            <person name="Elkins J.G."/>
            <person name="Giannone R.J."/>
            <person name="Griffen A.L."/>
            <person name="Guss A.M."/>
            <person name="Hettich R.L."/>
            <person name="Joshi S.S."/>
            <person name="Mokrzan E.M."/>
            <person name="Martin R.K."/>
            <person name="Zhulin I.B."/>
            <person name="Leys E.J."/>
            <person name="Podar M."/>
        </authorList>
    </citation>
    <scope>NUCLEOTIDE SEQUENCE [LARGE SCALE GENOMIC DNA]</scope>
    <source>
        <strain evidence="2">ORNL</strain>
    </source>
</reference>
<dbReference type="Pfam" id="PF16222">
    <property type="entry name" value="DUF4881"/>
    <property type="match status" value="1"/>
</dbReference>
<dbReference type="EMBL" id="CP021255">
    <property type="protein sequence ID" value="AVD72024.1"/>
    <property type="molecule type" value="Genomic_DNA"/>
</dbReference>
<evidence type="ECO:0000313" key="2">
    <source>
        <dbReference type="EMBL" id="AVD72024.1"/>
    </source>
</evidence>
<organism evidence="2 3">
    <name type="scientific">Desulfobulbus oralis</name>
    <dbReference type="NCBI Taxonomy" id="1986146"/>
    <lineage>
        <taxon>Bacteria</taxon>
        <taxon>Pseudomonadati</taxon>
        <taxon>Thermodesulfobacteriota</taxon>
        <taxon>Desulfobulbia</taxon>
        <taxon>Desulfobulbales</taxon>
        <taxon>Desulfobulbaceae</taxon>
        <taxon>Desulfobulbus</taxon>
    </lineage>
</organism>